<organism evidence="3 4">
    <name type="scientific">Chromohalobacter canadensis</name>
    <dbReference type="NCBI Taxonomy" id="141389"/>
    <lineage>
        <taxon>Bacteria</taxon>
        <taxon>Pseudomonadati</taxon>
        <taxon>Pseudomonadota</taxon>
        <taxon>Gammaproteobacteria</taxon>
        <taxon>Oceanospirillales</taxon>
        <taxon>Halomonadaceae</taxon>
        <taxon>Chromohalobacter</taxon>
    </lineage>
</organism>
<dbReference type="InterPro" id="IPR004682">
    <property type="entry name" value="TRAP_DctP"/>
</dbReference>
<dbReference type="Proteomes" id="UP001321908">
    <property type="component" value="Chromosome"/>
</dbReference>
<sequence>MKIYPLTARPLTFAALALGSALLSFSVPGEAKELKLGIITPPQHVWTKAAHEFAERVESESDGDLSVALFPAGQLGDEPAMFAQMQSGLLDMGIMTAAITSQREPSVNGWFTPFLFDNVEDAIQATQTPAAEQMLDNLSDKGLHAFGYTFAGMRHILMRDQAVTSIDDLDHQKIRIIPISAMQTWWRATGAVPTPIQLPDVYQGLQNKMIDGVGIDLDALVGSGFDEVAQHLTLTNHMAFPAIAMVSSTTWDTLSENEREVVNHAMHEALNWANQAQVDAEADNLDYLEQHIDVRHLDDAKAQFAKANTAFDDKFSVLPLISQFQQQVADQHAEK</sequence>
<dbReference type="PANTHER" id="PTHR33376">
    <property type="match status" value="1"/>
</dbReference>
<evidence type="ECO:0000256" key="1">
    <source>
        <dbReference type="ARBA" id="ARBA00022729"/>
    </source>
</evidence>
<dbReference type="CDD" id="cd13603">
    <property type="entry name" value="PBP2_TRAP_Siap_TeaA_like"/>
    <property type="match status" value="1"/>
</dbReference>
<name>A0ABZ0YGA1_9GAMM</name>
<evidence type="ECO:0000313" key="4">
    <source>
        <dbReference type="Proteomes" id="UP001321908"/>
    </source>
</evidence>
<feature type="chain" id="PRO_5045584868" evidence="2">
    <location>
        <begin position="32"/>
        <end position="335"/>
    </location>
</feature>
<gene>
    <name evidence="3" type="ORF">SR908_06550</name>
</gene>
<dbReference type="Gene3D" id="3.40.190.170">
    <property type="entry name" value="Bacterial extracellular solute-binding protein, family 7"/>
    <property type="match status" value="1"/>
</dbReference>
<proteinExistence type="predicted"/>
<dbReference type="NCBIfam" id="TIGR00787">
    <property type="entry name" value="dctP"/>
    <property type="match status" value="1"/>
</dbReference>
<dbReference type="RefSeq" id="WP_246923735.1">
    <property type="nucleotide sequence ID" value="NZ_CP140151.1"/>
</dbReference>
<dbReference type="InterPro" id="IPR018389">
    <property type="entry name" value="DctP_fam"/>
</dbReference>
<dbReference type="InterPro" id="IPR038404">
    <property type="entry name" value="TRAP_DctP_sf"/>
</dbReference>
<feature type="signal peptide" evidence="2">
    <location>
        <begin position="1"/>
        <end position="31"/>
    </location>
</feature>
<evidence type="ECO:0000313" key="3">
    <source>
        <dbReference type="EMBL" id="WQH10325.1"/>
    </source>
</evidence>
<dbReference type="PANTHER" id="PTHR33376:SF2">
    <property type="entry name" value="DICARBOXYLATE-BINDING PERIPLASMIC PROTEIN"/>
    <property type="match status" value="1"/>
</dbReference>
<keyword evidence="4" id="KW-1185">Reference proteome</keyword>
<protein>
    <submittedName>
        <fullName evidence="3">TRAP transporter substrate-binding protein</fullName>
    </submittedName>
</protein>
<dbReference type="EMBL" id="CP140151">
    <property type="protein sequence ID" value="WQH10325.1"/>
    <property type="molecule type" value="Genomic_DNA"/>
</dbReference>
<reference evidence="3 4" key="1">
    <citation type="submission" date="2023-11" db="EMBL/GenBank/DDBJ databases">
        <title>MicrobeMod: A computational toolkit for identifying prokaryotic methylation and restriction-modification with nanopore sequencing.</title>
        <authorList>
            <person name="Crits-Christoph A."/>
            <person name="Kang S.C."/>
            <person name="Lee H."/>
            <person name="Ostrov N."/>
        </authorList>
    </citation>
    <scope>NUCLEOTIDE SEQUENCE [LARGE SCALE GENOMIC DNA]</scope>
    <source>
        <strain evidence="3 4">ATCC 43984</strain>
    </source>
</reference>
<keyword evidence="1 2" id="KW-0732">Signal</keyword>
<dbReference type="Pfam" id="PF03480">
    <property type="entry name" value="DctP"/>
    <property type="match status" value="1"/>
</dbReference>
<dbReference type="NCBIfam" id="NF037995">
    <property type="entry name" value="TRAP_S1"/>
    <property type="match status" value="1"/>
</dbReference>
<accession>A0ABZ0YGA1</accession>
<evidence type="ECO:0000256" key="2">
    <source>
        <dbReference type="SAM" id="SignalP"/>
    </source>
</evidence>